<reference evidence="1 2" key="1">
    <citation type="journal article" date="2019" name="Sci. Rep.">
        <title>Orb-weaving spider Araneus ventricosus genome elucidates the spidroin gene catalogue.</title>
        <authorList>
            <person name="Kono N."/>
            <person name="Nakamura H."/>
            <person name="Ohtoshi R."/>
            <person name="Moran D.A.P."/>
            <person name="Shinohara A."/>
            <person name="Yoshida Y."/>
            <person name="Fujiwara M."/>
            <person name="Mori M."/>
            <person name="Tomita M."/>
            <person name="Arakawa K."/>
        </authorList>
    </citation>
    <scope>NUCLEOTIDE SEQUENCE [LARGE SCALE GENOMIC DNA]</scope>
</reference>
<keyword evidence="2" id="KW-1185">Reference proteome</keyword>
<dbReference type="Proteomes" id="UP000499080">
    <property type="component" value="Unassembled WGS sequence"/>
</dbReference>
<proteinExistence type="predicted"/>
<accession>A0A4Y2EUU4</accession>
<name>A0A4Y2EUU4_ARAVE</name>
<evidence type="ECO:0000313" key="2">
    <source>
        <dbReference type="Proteomes" id="UP000499080"/>
    </source>
</evidence>
<protein>
    <recommendedName>
        <fullName evidence="3">Integrase zinc-binding domain-containing protein</fullName>
    </recommendedName>
</protein>
<gene>
    <name evidence="1" type="ORF">AVEN_26985_1</name>
</gene>
<comment type="caution">
    <text evidence="1">The sequence shown here is derived from an EMBL/GenBank/DDBJ whole genome shotgun (WGS) entry which is preliminary data.</text>
</comment>
<dbReference type="OrthoDB" id="6504721at2759"/>
<sequence>MEYFARRNLIRPERNVYPLSPGTSVLKSCNISMTLRLPGIYVFQERTTKFGRDSFGQDFRSVRRYVVYCQECQRRKSVPQKPPGLLVPIPQATVPFQRVGIDLLGRFPKSTRGNK</sequence>
<organism evidence="1 2">
    <name type="scientific">Araneus ventricosus</name>
    <name type="common">Orbweaver spider</name>
    <name type="synonym">Epeira ventricosa</name>
    <dbReference type="NCBI Taxonomy" id="182803"/>
    <lineage>
        <taxon>Eukaryota</taxon>
        <taxon>Metazoa</taxon>
        <taxon>Ecdysozoa</taxon>
        <taxon>Arthropoda</taxon>
        <taxon>Chelicerata</taxon>
        <taxon>Arachnida</taxon>
        <taxon>Araneae</taxon>
        <taxon>Araneomorphae</taxon>
        <taxon>Entelegynae</taxon>
        <taxon>Araneoidea</taxon>
        <taxon>Araneidae</taxon>
        <taxon>Araneus</taxon>
    </lineage>
</organism>
<dbReference type="EMBL" id="BGPR01171455">
    <property type="protein sequence ID" value="GBM32287.1"/>
    <property type="molecule type" value="Genomic_DNA"/>
</dbReference>
<dbReference type="AlphaFoldDB" id="A0A4Y2EUU4"/>
<evidence type="ECO:0008006" key="3">
    <source>
        <dbReference type="Google" id="ProtNLM"/>
    </source>
</evidence>
<evidence type="ECO:0000313" key="1">
    <source>
        <dbReference type="EMBL" id="GBM32287.1"/>
    </source>
</evidence>